<dbReference type="Pfam" id="PF09723">
    <property type="entry name" value="Zn_ribbon_8"/>
    <property type="match status" value="1"/>
</dbReference>
<accession>A0A9X1MUQ1</accession>
<dbReference type="EMBL" id="JAJKFT010000010">
    <property type="protein sequence ID" value="MCC9631954.1"/>
    <property type="molecule type" value="Genomic_DNA"/>
</dbReference>
<feature type="domain" description="Putative regulatory protein FmdB zinc ribbon" evidence="1">
    <location>
        <begin position="1"/>
        <end position="40"/>
    </location>
</feature>
<dbReference type="Proteomes" id="UP001139103">
    <property type="component" value="Unassembled WGS sequence"/>
</dbReference>
<sequence length="78" mass="7998">MPLFEYVCTQCNCEFEALVRGEETPVCPQCGATKLEKAWSVPAAHTGGSSQSLPVCAPPSAHGGCGAHQCGGGGCHLH</sequence>
<comment type="caution">
    <text evidence="2">The sequence shown here is derived from an EMBL/GenBank/DDBJ whole genome shotgun (WGS) entry which is preliminary data.</text>
</comment>
<dbReference type="InterPro" id="IPR013429">
    <property type="entry name" value="Regulatory_FmdB_Zinc_ribbon"/>
</dbReference>
<evidence type="ECO:0000313" key="3">
    <source>
        <dbReference type="Proteomes" id="UP001139103"/>
    </source>
</evidence>
<protein>
    <submittedName>
        <fullName evidence="2">Zinc ribbon domain-containing protein</fullName>
    </submittedName>
</protein>
<keyword evidence="3" id="KW-1185">Reference proteome</keyword>
<proteinExistence type="predicted"/>
<organism evidence="2 3">
    <name type="scientific">Blastopirellula sediminis</name>
    <dbReference type="NCBI Taxonomy" id="2894196"/>
    <lineage>
        <taxon>Bacteria</taxon>
        <taxon>Pseudomonadati</taxon>
        <taxon>Planctomycetota</taxon>
        <taxon>Planctomycetia</taxon>
        <taxon>Pirellulales</taxon>
        <taxon>Pirellulaceae</taxon>
        <taxon>Blastopirellula</taxon>
    </lineage>
</organism>
<dbReference type="AlphaFoldDB" id="A0A9X1MUQ1"/>
<name>A0A9X1MUQ1_9BACT</name>
<gene>
    <name evidence="2" type="ORF">LOC68_26460</name>
</gene>
<dbReference type="SMART" id="SM00834">
    <property type="entry name" value="CxxC_CXXC_SSSS"/>
    <property type="match status" value="1"/>
</dbReference>
<dbReference type="NCBIfam" id="TIGR02605">
    <property type="entry name" value="CxxC_CxxC_SSSS"/>
    <property type="match status" value="1"/>
</dbReference>
<reference evidence="2" key="1">
    <citation type="submission" date="2021-11" db="EMBL/GenBank/DDBJ databases">
        <title>Genome sequence.</title>
        <authorList>
            <person name="Sun Q."/>
        </authorList>
    </citation>
    <scope>NUCLEOTIDE SEQUENCE</scope>
    <source>
        <strain evidence="2">JC732</strain>
    </source>
</reference>
<evidence type="ECO:0000259" key="1">
    <source>
        <dbReference type="SMART" id="SM00834"/>
    </source>
</evidence>
<dbReference type="RefSeq" id="WP_230224814.1">
    <property type="nucleotide sequence ID" value="NZ_JAJKFT010000010.1"/>
</dbReference>
<evidence type="ECO:0000313" key="2">
    <source>
        <dbReference type="EMBL" id="MCC9631954.1"/>
    </source>
</evidence>